<dbReference type="InterPro" id="IPR013216">
    <property type="entry name" value="Methyltransf_11"/>
</dbReference>
<keyword evidence="2" id="KW-0808">Transferase</keyword>
<name>A0A0R0C463_9GAMM</name>
<reference evidence="2 3" key="1">
    <citation type="submission" date="2015-05" db="EMBL/GenBank/DDBJ databases">
        <title>Genome sequencing and analysis of members of genus Stenotrophomonas.</title>
        <authorList>
            <person name="Patil P.P."/>
            <person name="Midha S."/>
            <person name="Patil P.B."/>
        </authorList>
    </citation>
    <scope>NUCLEOTIDE SEQUENCE [LARGE SCALE GENOMIC DNA]</scope>
    <source>
        <strain evidence="2 3">DSM 17805</strain>
    </source>
</reference>
<dbReference type="Proteomes" id="UP000051254">
    <property type="component" value="Unassembled WGS sequence"/>
</dbReference>
<keyword evidence="2" id="KW-0489">Methyltransferase</keyword>
<dbReference type="GO" id="GO:0008168">
    <property type="term" value="F:methyltransferase activity"/>
    <property type="evidence" value="ECO:0007669"/>
    <property type="project" value="UniProtKB-KW"/>
</dbReference>
<dbReference type="Pfam" id="PF08241">
    <property type="entry name" value="Methyltransf_11"/>
    <property type="match status" value="1"/>
</dbReference>
<dbReference type="OrthoDB" id="932345at2"/>
<dbReference type="AlphaFoldDB" id="A0A0R0C463"/>
<dbReference type="STRING" id="266128.ABB25_00565"/>
<dbReference type="CDD" id="cd02440">
    <property type="entry name" value="AdoMet_MTases"/>
    <property type="match status" value="1"/>
</dbReference>
<dbReference type="GO" id="GO:0032259">
    <property type="term" value="P:methylation"/>
    <property type="evidence" value="ECO:0007669"/>
    <property type="project" value="UniProtKB-KW"/>
</dbReference>
<dbReference type="EMBL" id="LDJH01000002">
    <property type="protein sequence ID" value="KRG60734.1"/>
    <property type="molecule type" value="Genomic_DNA"/>
</dbReference>
<evidence type="ECO:0000313" key="2">
    <source>
        <dbReference type="EMBL" id="KRG60734.1"/>
    </source>
</evidence>
<comment type="caution">
    <text evidence="2">The sequence shown here is derived from an EMBL/GenBank/DDBJ whole genome shotgun (WGS) entry which is preliminary data.</text>
</comment>
<dbReference type="RefSeq" id="WP_057662170.1">
    <property type="nucleotide sequence ID" value="NZ_LDJH01000002.1"/>
</dbReference>
<feature type="domain" description="Methyltransferase type 11" evidence="1">
    <location>
        <begin position="112"/>
        <end position="174"/>
    </location>
</feature>
<evidence type="ECO:0000259" key="1">
    <source>
        <dbReference type="Pfam" id="PF08241"/>
    </source>
</evidence>
<dbReference type="PATRIC" id="fig|266128.3.peg.1176"/>
<proteinExistence type="predicted"/>
<dbReference type="SUPFAM" id="SSF53335">
    <property type="entry name" value="S-adenosyl-L-methionine-dependent methyltransferases"/>
    <property type="match status" value="1"/>
</dbReference>
<accession>A0A0R0C463</accession>
<dbReference type="InterPro" id="IPR029063">
    <property type="entry name" value="SAM-dependent_MTases_sf"/>
</dbReference>
<sequence>MALQLRKILSYAIAGWIPGGRRHCALCDHRIWRFMPYRNGSRGVAPLMHALEVVGSDVDHFECPRCGAHDRERHLLLYLRASGLLEWIKGKSILHFAPEKRLPRWLQEAGPASYTACDLYPQSPQVRRTDMLNMDIASGSIDLVIANHVLEHVADDGKALSELFRILAPGGYAVLQTPYSRKLHKTWSDPGIDSDQARLHAHGQEDHVRLYGRDIFQRIIDAGFKSQVRRHEELLPDANPREVGVNPAEPFFLFRKPD</sequence>
<protein>
    <submittedName>
        <fullName evidence="2">Methyltransferase</fullName>
    </submittedName>
</protein>
<keyword evidence="3" id="KW-1185">Reference proteome</keyword>
<dbReference type="Gene3D" id="3.40.50.150">
    <property type="entry name" value="Vaccinia Virus protein VP39"/>
    <property type="match status" value="1"/>
</dbReference>
<evidence type="ECO:0000313" key="3">
    <source>
        <dbReference type="Proteomes" id="UP000051254"/>
    </source>
</evidence>
<gene>
    <name evidence="2" type="ORF">ABB25_00565</name>
</gene>
<organism evidence="2 3">
    <name type="scientific">Stenotrophomonas koreensis</name>
    <dbReference type="NCBI Taxonomy" id="266128"/>
    <lineage>
        <taxon>Bacteria</taxon>
        <taxon>Pseudomonadati</taxon>
        <taxon>Pseudomonadota</taxon>
        <taxon>Gammaproteobacteria</taxon>
        <taxon>Lysobacterales</taxon>
        <taxon>Lysobacteraceae</taxon>
        <taxon>Stenotrophomonas</taxon>
    </lineage>
</organism>